<evidence type="ECO:0000313" key="1">
    <source>
        <dbReference type="EMBL" id="ACV08878.1"/>
    </source>
</evidence>
<reference evidence="1 2" key="1">
    <citation type="journal article" date="2009" name="Stand. Genomic Sci.">
        <title>Complete genome sequence of Jonesia denitrificans type strain (Prevot 55134).</title>
        <authorList>
            <person name="Pukall R."/>
            <person name="Gehrich-Schroter G."/>
            <person name="Lapidus A."/>
            <person name="Nolan M."/>
            <person name="Glavina Del Rio T."/>
            <person name="Lucas S."/>
            <person name="Chen F."/>
            <person name="Tice H."/>
            <person name="Pitluck S."/>
            <person name="Cheng J.F."/>
            <person name="Copeland A."/>
            <person name="Saunders E."/>
            <person name="Brettin T."/>
            <person name="Detter J.C."/>
            <person name="Bruce D."/>
            <person name="Goodwin L."/>
            <person name="Pati A."/>
            <person name="Ivanova N."/>
            <person name="Mavromatis K."/>
            <person name="Ovchinnikova G."/>
            <person name="Chen A."/>
            <person name="Palaniappan K."/>
            <person name="Land M."/>
            <person name="Hauser L."/>
            <person name="Chang Y.J."/>
            <person name="Jeffries C.D."/>
            <person name="Chain P."/>
            <person name="Goker M."/>
            <person name="Bristow J."/>
            <person name="Eisen J.A."/>
            <person name="Markowitz V."/>
            <person name="Hugenholtz P."/>
            <person name="Kyrpides N.C."/>
            <person name="Klenk H.P."/>
            <person name="Han C."/>
        </authorList>
    </citation>
    <scope>NUCLEOTIDE SEQUENCE [LARGE SCALE GENOMIC DNA]</scope>
    <source>
        <strain evidence="2">ATCC 14870 / DSM 20603 / BCRC 15368 / CIP 55.134 / JCM 11481 / NBRC 15587 / NCTC 10816 / Prevot 55134</strain>
    </source>
</reference>
<dbReference type="KEGG" id="jde:Jden_1222"/>
<organism evidence="1 2">
    <name type="scientific">Jonesia denitrificans (strain ATCC 14870 / DSM 20603 / BCRC 15368 / CIP 55.134 / JCM 11481 / NBRC 15587 / NCTC 10816 / Prevot 55134)</name>
    <name type="common">Listeria denitrificans</name>
    <dbReference type="NCBI Taxonomy" id="471856"/>
    <lineage>
        <taxon>Bacteria</taxon>
        <taxon>Bacillati</taxon>
        <taxon>Actinomycetota</taxon>
        <taxon>Actinomycetes</taxon>
        <taxon>Micrococcales</taxon>
        <taxon>Jonesiaceae</taxon>
        <taxon>Jonesia</taxon>
    </lineage>
</organism>
<dbReference type="STRING" id="471856.Jden_1222"/>
<dbReference type="EMBL" id="CP001706">
    <property type="protein sequence ID" value="ACV08878.1"/>
    <property type="molecule type" value="Genomic_DNA"/>
</dbReference>
<name>C7R421_JONDD</name>
<dbReference type="Proteomes" id="UP000000628">
    <property type="component" value="Chromosome"/>
</dbReference>
<dbReference type="AlphaFoldDB" id="C7R421"/>
<gene>
    <name evidence="1" type="ordered locus">Jden_1222</name>
</gene>
<evidence type="ECO:0000313" key="2">
    <source>
        <dbReference type="Proteomes" id="UP000000628"/>
    </source>
</evidence>
<sequence length="115" mass="12597">MRCGRQCAYHPPHTLTLGDREIERLAQRTPHASIVIIVPGDQEQARDVEHRHPQLTGRIMASTSAHQEVGLVVRAGLQQSGTFVVQQSTVNYVRAAHIPLGSFDAKETATAIDGH</sequence>
<proteinExistence type="predicted"/>
<accession>C7R421</accession>
<keyword evidence="2" id="KW-1185">Reference proteome</keyword>
<protein>
    <submittedName>
        <fullName evidence="1">Uncharacterized protein</fullName>
    </submittedName>
</protein>
<dbReference type="HOGENOM" id="CLU_2105696_0_0_11"/>